<evidence type="ECO:0000256" key="1">
    <source>
        <dbReference type="SAM" id="MobiDB-lite"/>
    </source>
</evidence>
<name>A0A9E7GUL1_9LILI</name>
<dbReference type="OrthoDB" id="1734935at2759"/>
<feature type="compositionally biased region" description="Basic and acidic residues" evidence="1">
    <location>
        <begin position="19"/>
        <end position="30"/>
    </location>
</feature>
<proteinExistence type="predicted"/>
<feature type="region of interest" description="Disordered" evidence="1">
    <location>
        <begin position="1"/>
        <end position="30"/>
    </location>
</feature>
<organism evidence="2 3">
    <name type="scientific">Musa troglodytarum</name>
    <name type="common">fe'i banana</name>
    <dbReference type="NCBI Taxonomy" id="320322"/>
    <lineage>
        <taxon>Eukaryota</taxon>
        <taxon>Viridiplantae</taxon>
        <taxon>Streptophyta</taxon>
        <taxon>Embryophyta</taxon>
        <taxon>Tracheophyta</taxon>
        <taxon>Spermatophyta</taxon>
        <taxon>Magnoliopsida</taxon>
        <taxon>Liliopsida</taxon>
        <taxon>Zingiberales</taxon>
        <taxon>Musaceae</taxon>
        <taxon>Musa</taxon>
    </lineage>
</organism>
<reference evidence="2" key="1">
    <citation type="submission" date="2022-05" db="EMBL/GenBank/DDBJ databases">
        <title>The Musa troglodytarum L. genome provides insights into the mechanism of non-climacteric behaviour and enrichment of carotenoids.</title>
        <authorList>
            <person name="Wang J."/>
        </authorList>
    </citation>
    <scope>NUCLEOTIDE SEQUENCE</scope>
    <source>
        <tissue evidence="2">Leaf</tissue>
    </source>
</reference>
<gene>
    <name evidence="2" type="ORF">MUK42_10870</name>
</gene>
<evidence type="ECO:0000313" key="2">
    <source>
        <dbReference type="EMBL" id="URE21355.1"/>
    </source>
</evidence>
<evidence type="ECO:0000313" key="3">
    <source>
        <dbReference type="Proteomes" id="UP001055439"/>
    </source>
</evidence>
<dbReference type="EMBL" id="CP097509">
    <property type="protein sequence ID" value="URE21355.1"/>
    <property type="molecule type" value="Genomic_DNA"/>
</dbReference>
<protein>
    <submittedName>
        <fullName evidence="2">Uncharacterized protein</fullName>
    </submittedName>
</protein>
<accession>A0A9E7GUL1</accession>
<dbReference type="AlphaFoldDB" id="A0A9E7GUL1"/>
<keyword evidence="3" id="KW-1185">Reference proteome</keyword>
<dbReference type="Proteomes" id="UP001055439">
    <property type="component" value="Chromosome 7"/>
</dbReference>
<sequence>MDERNDDNPTSEDTVASPEESRGVHSEAGRLDMPALASCLQTGQNVLQVVSQKSTQNA</sequence>